<reference evidence="3 4" key="1">
    <citation type="submission" date="2024-04" db="EMBL/GenBank/DDBJ databases">
        <title>Aurantiacibacter sp. DGU6 16S ribosomal RNA gene Genome sequencing and assembly.</title>
        <authorList>
            <person name="Park S."/>
        </authorList>
    </citation>
    <scope>NUCLEOTIDE SEQUENCE [LARGE SCALE GENOMIC DNA]</scope>
    <source>
        <strain evidence="3 4">DGU6</strain>
    </source>
</reference>
<proteinExistence type="predicted"/>
<evidence type="ECO:0000313" key="4">
    <source>
        <dbReference type="Proteomes" id="UP001497045"/>
    </source>
</evidence>
<dbReference type="InterPro" id="IPR010221">
    <property type="entry name" value="VCBS_dom"/>
</dbReference>
<dbReference type="Gene3D" id="2.60.40.10">
    <property type="entry name" value="Immunoglobulins"/>
    <property type="match status" value="1"/>
</dbReference>
<dbReference type="RefSeq" id="WP_341672174.1">
    <property type="nucleotide sequence ID" value="NZ_JBBYHV010000001.1"/>
</dbReference>
<evidence type="ECO:0000259" key="2">
    <source>
        <dbReference type="PROSITE" id="PS50268"/>
    </source>
</evidence>
<keyword evidence="4" id="KW-1185">Reference proteome</keyword>
<dbReference type="NCBIfam" id="TIGR01965">
    <property type="entry name" value="VCBS_repeat"/>
    <property type="match status" value="1"/>
</dbReference>
<feature type="non-terminal residue" evidence="3">
    <location>
        <position position="916"/>
    </location>
</feature>
<feature type="region of interest" description="Disordered" evidence="1">
    <location>
        <begin position="427"/>
        <end position="462"/>
    </location>
</feature>
<dbReference type="Pfam" id="PF17803">
    <property type="entry name" value="Cadherin_4"/>
    <property type="match status" value="2"/>
</dbReference>
<dbReference type="InterPro" id="IPR002126">
    <property type="entry name" value="Cadherin-like_dom"/>
</dbReference>
<dbReference type="EMBL" id="JBBYHV010000001">
    <property type="protein sequence ID" value="MEL1249641.1"/>
    <property type="molecule type" value="Genomic_DNA"/>
</dbReference>
<feature type="compositionally biased region" description="Acidic residues" evidence="1">
    <location>
        <begin position="448"/>
        <end position="458"/>
    </location>
</feature>
<feature type="region of interest" description="Disordered" evidence="1">
    <location>
        <begin position="193"/>
        <end position="212"/>
    </location>
</feature>
<feature type="region of interest" description="Disordered" evidence="1">
    <location>
        <begin position="1"/>
        <end position="35"/>
    </location>
</feature>
<sequence>MNEELNEFGGELSGDESVTDVAAGGKPSQGSKQATTQVMAPDAGNTVVLPAGQTIESLDFDGRDLVIILADGTRIVVPDGAIVVPQLVVDGVPIPPANVAALLTGNEPEPADGLTPSSGGNFATDPGEIQSAYDLGDLLPYTELPQNEQPEEEIIPDLIDNEPDVVIVTPDNPGGDEDNPVGVENAIALVREDGLPERGDEPEGTDAASDGETTSGTIIFIAEDGLSAILINGVEVTTVGQEFVSPFGTLTITSIDLGTGEIGFSYTLADNTLGIEADGFFEATVVDTDGDVATASLQVILVDDSPIAADDIGIVPAGTHAPIEGNVLDNDVSGADDFPVDGGVTGFSNQGGSAEPGTALQGEYGVLTLNSDGSYTYVRDVNTPGGVEESFDYSVVDQDGSTSSATLLIQVGDADDTIIAPQIGEGTIVDEGGLPPRTDEPAGTGEIADNDAENDSDTSETTSATVIFNSPDGVADLSVNDVSIDQGNLPQTVISDDTGVLVITEVTYDPVTGDGTITYEYTLVDNTAGDDTSVSFELSVTDLDGDTASDTLTITIVDDEPSANADADSVTEDGPLVASGSVMTAVDPAPGDANASDGVADLEGADGAQVTGVAFGSAPGDVVGNVGTGVAGTYGSLSIAANGDYVYTLDNTNAAVQGLDGTESLSEVFTYTITDGDGDTSTTTVTITINGADDGVTINGLDGAGAEETLYEDDLADGSSPDAPALTQTGTFTVDSPDGLATLAVGGVTVFDASASTTYPVTIDDPVYGLLTITGVTPTFDIAGDVVAAVVSYSYTLQDNSVLHTGADDASFTDSFDVVATDTDGSSNTASLDITIVDDIPVADDDANSVTEGLGNTATGNVYDGVGASAGDDADTIGADVPAGGTEVTGAYFGVEADLGTATVTAVAGATVINGT</sequence>
<dbReference type="InterPro" id="IPR013783">
    <property type="entry name" value="Ig-like_fold"/>
</dbReference>
<organism evidence="3 4">
    <name type="scientific">Aurantiacibacter gilvus</name>
    <dbReference type="NCBI Taxonomy" id="3139141"/>
    <lineage>
        <taxon>Bacteria</taxon>
        <taxon>Pseudomonadati</taxon>
        <taxon>Pseudomonadota</taxon>
        <taxon>Alphaproteobacteria</taxon>
        <taxon>Sphingomonadales</taxon>
        <taxon>Erythrobacteraceae</taxon>
        <taxon>Aurantiacibacter</taxon>
    </lineage>
</organism>
<dbReference type="InterPro" id="IPR040853">
    <property type="entry name" value="RapA2_cadherin-like"/>
</dbReference>
<name>A0ABU9IBS1_9SPHN</name>
<evidence type="ECO:0000313" key="3">
    <source>
        <dbReference type="EMBL" id="MEL1249641.1"/>
    </source>
</evidence>
<accession>A0ABU9IBS1</accession>
<gene>
    <name evidence="3" type="ORF">AAEO60_03045</name>
</gene>
<comment type="caution">
    <text evidence="3">The sequence shown here is derived from an EMBL/GenBank/DDBJ whole genome shotgun (WGS) entry which is preliminary data.</text>
</comment>
<protein>
    <submittedName>
        <fullName evidence="3">VCBS domain-containing protein</fullName>
    </submittedName>
</protein>
<evidence type="ECO:0000256" key="1">
    <source>
        <dbReference type="SAM" id="MobiDB-lite"/>
    </source>
</evidence>
<dbReference type="PROSITE" id="PS50268">
    <property type="entry name" value="CADHERIN_2"/>
    <property type="match status" value="1"/>
</dbReference>
<dbReference type="Proteomes" id="UP001497045">
    <property type="component" value="Unassembled WGS sequence"/>
</dbReference>
<feature type="domain" description="Cadherin" evidence="2">
    <location>
        <begin position="329"/>
        <end position="423"/>
    </location>
</feature>